<sequence>MHAIRGNDTHPTETPIKKTADIARSGFLGPRLLATSKQATSPEIVEWFHTLQMRVVISFVGSSDLIKFSEQLYAFTENGLTMDKMSQVLKSQSYNQICWRGPGSNGCCALYSETGEIYSGTFVESHNGMIDINPIGCNAS</sequence>
<dbReference type="Proteomes" id="UP001221757">
    <property type="component" value="Unassembled WGS sequence"/>
</dbReference>
<organism evidence="1 2">
    <name type="scientific">Mycena rosella</name>
    <name type="common">Pink bonnet</name>
    <name type="synonym">Agaricus rosellus</name>
    <dbReference type="NCBI Taxonomy" id="1033263"/>
    <lineage>
        <taxon>Eukaryota</taxon>
        <taxon>Fungi</taxon>
        <taxon>Dikarya</taxon>
        <taxon>Basidiomycota</taxon>
        <taxon>Agaricomycotina</taxon>
        <taxon>Agaricomycetes</taxon>
        <taxon>Agaricomycetidae</taxon>
        <taxon>Agaricales</taxon>
        <taxon>Marasmiineae</taxon>
        <taxon>Mycenaceae</taxon>
        <taxon>Mycena</taxon>
    </lineage>
</organism>
<evidence type="ECO:0000313" key="2">
    <source>
        <dbReference type="Proteomes" id="UP001221757"/>
    </source>
</evidence>
<keyword evidence="2" id="KW-1185">Reference proteome</keyword>
<dbReference type="Gene3D" id="3.40.50.1000">
    <property type="entry name" value="HAD superfamily/HAD-like"/>
    <property type="match status" value="1"/>
</dbReference>
<dbReference type="GO" id="GO:0004615">
    <property type="term" value="F:phosphomannomutase activity"/>
    <property type="evidence" value="ECO:0007669"/>
    <property type="project" value="InterPro"/>
</dbReference>
<gene>
    <name evidence="1" type="ORF">B0H17DRAFT_1140904</name>
</gene>
<accession>A0AAD7D145</accession>
<reference evidence="1" key="1">
    <citation type="submission" date="2023-03" db="EMBL/GenBank/DDBJ databases">
        <title>Massive genome expansion in bonnet fungi (Mycena s.s.) driven by repeated elements and novel gene families across ecological guilds.</title>
        <authorList>
            <consortium name="Lawrence Berkeley National Laboratory"/>
            <person name="Harder C.B."/>
            <person name="Miyauchi S."/>
            <person name="Viragh M."/>
            <person name="Kuo A."/>
            <person name="Thoen E."/>
            <person name="Andreopoulos B."/>
            <person name="Lu D."/>
            <person name="Skrede I."/>
            <person name="Drula E."/>
            <person name="Henrissat B."/>
            <person name="Morin E."/>
            <person name="Kohler A."/>
            <person name="Barry K."/>
            <person name="LaButti K."/>
            <person name="Morin E."/>
            <person name="Salamov A."/>
            <person name="Lipzen A."/>
            <person name="Mereny Z."/>
            <person name="Hegedus B."/>
            <person name="Baldrian P."/>
            <person name="Stursova M."/>
            <person name="Weitz H."/>
            <person name="Taylor A."/>
            <person name="Grigoriev I.V."/>
            <person name="Nagy L.G."/>
            <person name="Martin F."/>
            <person name="Kauserud H."/>
        </authorList>
    </citation>
    <scope>NUCLEOTIDE SEQUENCE</scope>
    <source>
        <strain evidence="1">CBHHK067</strain>
    </source>
</reference>
<dbReference type="GO" id="GO:0009298">
    <property type="term" value="P:GDP-mannose biosynthetic process"/>
    <property type="evidence" value="ECO:0007669"/>
    <property type="project" value="InterPro"/>
</dbReference>
<dbReference type="Pfam" id="PF03332">
    <property type="entry name" value="PMM"/>
    <property type="match status" value="1"/>
</dbReference>
<dbReference type="InterPro" id="IPR023214">
    <property type="entry name" value="HAD_sf"/>
</dbReference>
<evidence type="ECO:0000313" key="1">
    <source>
        <dbReference type="EMBL" id="KAJ7673432.1"/>
    </source>
</evidence>
<comment type="caution">
    <text evidence="1">The sequence shown here is derived from an EMBL/GenBank/DDBJ whole genome shotgun (WGS) entry which is preliminary data.</text>
</comment>
<protein>
    <submittedName>
        <fullName evidence="1">Uncharacterized protein</fullName>
    </submittedName>
</protein>
<dbReference type="EMBL" id="JARKIE010000162">
    <property type="protein sequence ID" value="KAJ7673432.1"/>
    <property type="molecule type" value="Genomic_DNA"/>
</dbReference>
<dbReference type="AlphaFoldDB" id="A0AAD7D145"/>
<name>A0AAD7D145_MYCRO</name>
<proteinExistence type="predicted"/>
<dbReference type="InterPro" id="IPR005002">
    <property type="entry name" value="PMM"/>
</dbReference>